<reference evidence="2" key="1">
    <citation type="submission" date="2023-03" db="EMBL/GenBank/DDBJ databases">
        <title>Massive genome expansion in bonnet fungi (Mycena s.s.) driven by repeated elements and novel gene families across ecological guilds.</title>
        <authorList>
            <consortium name="Lawrence Berkeley National Laboratory"/>
            <person name="Harder C.B."/>
            <person name="Miyauchi S."/>
            <person name="Viragh M."/>
            <person name="Kuo A."/>
            <person name="Thoen E."/>
            <person name="Andreopoulos B."/>
            <person name="Lu D."/>
            <person name="Skrede I."/>
            <person name="Drula E."/>
            <person name="Henrissat B."/>
            <person name="Morin E."/>
            <person name="Kohler A."/>
            <person name="Barry K."/>
            <person name="LaButti K."/>
            <person name="Morin E."/>
            <person name="Salamov A."/>
            <person name="Lipzen A."/>
            <person name="Mereny Z."/>
            <person name="Hegedus B."/>
            <person name="Baldrian P."/>
            <person name="Stursova M."/>
            <person name="Weitz H."/>
            <person name="Taylor A."/>
            <person name="Grigoriev I.V."/>
            <person name="Nagy L.G."/>
            <person name="Martin F."/>
            <person name="Kauserud H."/>
        </authorList>
    </citation>
    <scope>NUCLEOTIDE SEQUENCE</scope>
    <source>
        <strain evidence="2">CBHHK002</strain>
    </source>
</reference>
<feature type="non-terminal residue" evidence="2">
    <location>
        <position position="1"/>
    </location>
</feature>
<name>A0AAD7EBB5_9AGAR</name>
<keyword evidence="3" id="KW-1185">Reference proteome</keyword>
<accession>A0AAD7EBB5</accession>
<gene>
    <name evidence="2" type="ORF">DFH08DRAFT_656603</name>
</gene>
<dbReference type="AlphaFoldDB" id="A0AAD7EBB5"/>
<organism evidence="2 3">
    <name type="scientific">Mycena albidolilacea</name>
    <dbReference type="NCBI Taxonomy" id="1033008"/>
    <lineage>
        <taxon>Eukaryota</taxon>
        <taxon>Fungi</taxon>
        <taxon>Dikarya</taxon>
        <taxon>Basidiomycota</taxon>
        <taxon>Agaricomycotina</taxon>
        <taxon>Agaricomycetes</taxon>
        <taxon>Agaricomycetidae</taxon>
        <taxon>Agaricales</taxon>
        <taxon>Marasmiineae</taxon>
        <taxon>Mycenaceae</taxon>
        <taxon>Mycena</taxon>
    </lineage>
</organism>
<comment type="caution">
    <text evidence="2">The sequence shown here is derived from an EMBL/GenBank/DDBJ whole genome shotgun (WGS) entry which is preliminary data.</text>
</comment>
<feature type="non-terminal residue" evidence="2">
    <location>
        <position position="106"/>
    </location>
</feature>
<feature type="region of interest" description="Disordered" evidence="1">
    <location>
        <begin position="32"/>
        <end position="106"/>
    </location>
</feature>
<feature type="compositionally biased region" description="Low complexity" evidence="1">
    <location>
        <begin position="39"/>
        <end position="51"/>
    </location>
</feature>
<feature type="compositionally biased region" description="Polar residues" evidence="1">
    <location>
        <begin position="88"/>
        <end position="97"/>
    </location>
</feature>
<evidence type="ECO:0000313" key="3">
    <source>
        <dbReference type="Proteomes" id="UP001218218"/>
    </source>
</evidence>
<protein>
    <submittedName>
        <fullName evidence="2">Uncharacterized protein</fullName>
    </submittedName>
</protein>
<dbReference type="Proteomes" id="UP001218218">
    <property type="component" value="Unassembled WGS sequence"/>
</dbReference>
<evidence type="ECO:0000256" key="1">
    <source>
        <dbReference type="SAM" id="MobiDB-lite"/>
    </source>
</evidence>
<sequence length="106" mass="11141">PQNTMEESGLGCAQNSDGSLCEAADIQWFNDVDDERPISGPSSGASTSTAPLYPIFTNIRPPTKVAGPRRFSPRCSSRATKPSARTADPNNAESVSSGKRKGGAEK</sequence>
<proteinExistence type="predicted"/>
<evidence type="ECO:0000313" key="2">
    <source>
        <dbReference type="EMBL" id="KAJ7308729.1"/>
    </source>
</evidence>
<dbReference type="EMBL" id="JARIHO010000084">
    <property type="protein sequence ID" value="KAJ7308729.1"/>
    <property type="molecule type" value="Genomic_DNA"/>
</dbReference>